<feature type="region of interest" description="Disordered" evidence="1">
    <location>
        <begin position="231"/>
        <end position="256"/>
    </location>
</feature>
<dbReference type="PANTHER" id="PTHR33074">
    <property type="entry name" value="EXPRESSED PROTEIN-RELATED"/>
    <property type="match status" value="1"/>
</dbReference>
<accession>R7W783</accession>
<dbReference type="PANTHER" id="PTHR33074:SF57">
    <property type="entry name" value="DUF1618 DOMAIN-CONTAINING PROTEIN"/>
    <property type="match status" value="1"/>
</dbReference>
<evidence type="ECO:0000256" key="1">
    <source>
        <dbReference type="SAM" id="MobiDB-lite"/>
    </source>
</evidence>
<dbReference type="Pfam" id="PF07762">
    <property type="entry name" value="DUF1618"/>
    <property type="match status" value="1"/>
</dbReference>
<dbReference type="ExpressionAtlas" id="R7W783">
    <property type="expression patterns" value="baseline"/>
</dbReference>
<reference evidence="2" key="1">
    <citation type="submission" date="2015-06" db="UniProtKB">
        <authorList>
            <consortium name="EnsemblPlants"/>
        </authorList>
    </citation>
    <scope>IDENTIFICATION</scope>
</reference>
<dbReference type="EnsemblPlants" id="EMT13024">
    <property type="protein sequence ID" value="EMT13024"/>
    <property type="gene ID" value="F775_13464"/>
</dbReference>
<name>R7W783_AEGTA</name>
<feature type="region of interest" description="Disordered" evidence="1">
    <location>
        <begin position="1"/>
        <end position="26"/>
    </location>
</feature>
<feature type="compositionally biased region" description="Basic residues" evidence="1">
    <location>
        <begin position="459"/>
        <end position="470"/>
    </location>
</feature>
<evidence type="ECO:0000313" key="2">
    <source>
        <dbReference type="EnsemblPlants" id="EMT13024"/>
    </source>
</evidence>
<feature type="region of interest" description="Disordered" evidence="1">
    <location>
        <begin position="452"/>
        <end position="478"/>
    </location>
</feature>
<proteinExistence type="predicted"/>
<organism evidence="2">
    <name type="scientific">Aegilops tauschii</name>
    <name type="common">Tausch's goatgrass</name>
    <name type="synonym">Aegilops squarrosa</name>
    <dbReference type="NCBI Taxonomy" id="37682"/>
    <lineage>
        <taxon>Eukaryota</taxon>
        <taxon>Viridiplantae</taxon>
        <taxon>Streptophyta</taxon>
        <taxon>Embryophyta</taxon>
        <taxon>Tracheophyta</taxon>
        <taxon>Spermatophyta</taxon>
        <taxon>Magnoliopsida</taxon>
        <taxon>Liliopsida</taxon>
        <taxon>Poales</taxon>
        <taxon>Poaceae</taxon>
        <taxon>BOP clade</taxon>
        <taxon>Pooideae</taxon>
        <taxon>Triticodae</taxon>
        <taxon>Triticeae</taxon>
        <taxon>Triticinae</taxon>
        <taxon>Aegilops</taxon>
    </lineage>
</organism>
<dbReference type="InterPro" id="IPR011676">
    <property type="entry name" value="DUF1618"/>
</dbReference>
<feature type="compositionally biased region" description="Low complexity" evidence="1">
    <location>
        <begin position="233"/>
        <end position="245"/>
    </location>
</feature>
<protein>
    <submittedName>
        <fullName evidence="2">Uncharacterized protein</fullName>
    </submittedName>
</protein>
<sequence>MATKRRIHIPAPCPGSLRTPDRGDPPPKSVLLDTLVYADDRTNASTAEGFTSNGQAIRLTFWPAHPPLISYFTVHLPTLLQDGPATSLDLLPRLVRTDGDLALFRVMVGPSPSNPDHINYMIYRVRAGISKLEALPAHPTRLFADWSLALLRCRCPDDGRVLVAFRFKNRDKKALINRHNRPFFYRCNKMTPARAVCPVTGTSMATKRRIHIPAPCLGSLRTPPTIAAILPQSRSSSTPSSTPKTAPTPPPPRASPEVIALGGDRGSIGWVDLWHGILICDLLLTGGDDDDVLRFIPLPVLSAPNKMIPGHLSCDRDVSVGSDGCIKYSEPKKKWHIDLSLKASDIILDDSHSRLLPRHDAKATMESPTTLSRLHTGHPALSLHDDDVVYITAKVDHLDDDLWMLALDMRNKTLKGVAALTSKRTLGFRFMYLQSDLSNHLVRASRTTEVSNHLVATSKSKRSSRRKKSNAAKTGKQEAVKTLANSCRVDADATTWREGKHFLRVAEQEEQELTIIKPFQG</sequence>
<dbReference type="AlphaFoldDB" id="R7W783"/>